<dbReference type="RefSeq" id="WP_072817246.1">
    <property type="nucleotide sequence ID" value="NZ_LT670849.1"/>
</dbReference>
<proteinExistence type="predicted"/>
<evidence type="ECO:0000256" key="2">
    <source>
        <dbReference type="SAM" id="SignalP"/>
    </source>
</evidence>
<reference evidence="4" key="1">
    <citation type="submission" date="2016-11" db="EMBL/GenBank/DDBJ databases">
        <authorList>
            <person name="Varghese N."/>
            <person name="Submissions S."/>
        </authorList>
    </citation>
    <scope>NUCLEOTIDE SEQUENCE [LARGE SCALE GENOMIC DNA]</scope>
    <source>
        <strain evidence="4">GAS401</strain>
    </source>
</reference>
<dbReference type="AlphaFoldDB" id="A0A1M7TCY2"/>
<gene>
    <name evidence="3" type="ORF">SAMN05444170_1392</name>
</gene>
<feature type="compositionally biased region" description="Polar residues" evidence="1">
    <location>
        <begin position="77"/>
        <end position="98"/>
    </location>
</feature>
<protein>
    <submittedName>
        <fullName evidence="3">Uncharacterized protein</fullName>
    </submittedName>
</protein>
<evidence type="ECO:0000313" key="3">
    <source>
        <dbReference type="EMBL" id="SHN68634.1"/>
    </source>
</evidence>
<feature type="chain" id="PRO_5009929413" evidence="2">
    <location>
        <begin position="24"/>
        <end position="125"/>
    </location>
</feature>
<feature type="signal peptide" evidence="2">
    <location>
        <begin position="1"/>
        <end position="23"/>
    </location>
</feature>
<feature type="compositionally biased region" description="Low complexity" evidence="1">
    <location>
        <begin position="27"/>
        <end position="36"/>
    </location>
</feature>
<organism evidence="3 4">
    <name type="scientific">Bradyrhizobium erythrophlei</name>
    <dbReference type="NCBI Taxonomy" id="1437360"/>
    <lineage>
        <taxon>Bacteria</taxon>
        <taxon>Pseudomonadati</taxon>
        <taxon>Pseudomonadota</taxon>
        <taxon>Alphaproteobacteria</taxon>
        <taxon>Hyphomicrobiales</taxon>
        <taxon>Nitrobacteraceae</taxon>
        <taxon>Bradyrhizobium</taxon>
    </lineage>
</organism>
<evidence type="ECO:0000256" key="1">
    <source>
        <dbReference type="SAM" id="MobiDB-lite"/>
    </source>
</evidence>
<feature type="region of interest" description="Disordered" evidence="1">
    <location>
        <begin position="27"/>
        <end position="125"/>
    </location>
</feature>
<keyword evidence="4" id="KW-1185">Reference proteome</keyword>
<keyword evidence="2" id="KW-0732">Signal</keyword>
<dbReference type="Proteomes" id="UP000184096">
    <property type="component" value="Chromosome I"/>
</dbReference>
<accession>A0A1M7TCY2</accession>
<sequence length="125" mass="13801">MSYYRACFLVLCAWPLLSTATLAQNQNQNKNQNQNQTQKPAVVQQKPAAIQQGNYANQGTAQANHVFDGRQKPANPVQANTGSKPNPVGQQVNSTASSPGYKPAQHLHTNPVPSRPSRDRRRRQQ</sequence>
<name>A0A1M7TCY2_9BRAD</name>
<dbReference type="EMBL" id="LT670849">
    <property type="protein sequence ID" value="SHN68634.1"/>
    <property type="molecule type" value="Genomic_DNA"/>
</dbReference>
<feature type="compositionally biased region" description="Polar residues" evidence="1">
    <location>
        <begin position="51"/>
        <end position="63"/>
    </location>
</feature>
<evidence type="ECO:0000313" key="4">
    <source>
        <dbReference type="Proteomes" id="UP000184096"/>
    </source>
</evidence>